<dbReference type="Proteomes" id="UP000805841">
    <property type="component" value="Unassembled WGS sequence"/>
</dbReference>
<keyword evidence="7" id="KW-1185">Reference proteome</keyword>
<evidence type="ECO:0000313" key="7">
    <source>
        <dbReference type="Proteomes" id="UP000805841"/>
    </source>
</evidence>
<keyword evidence="4" id="KW-0653">Protein transport</keyword>
<keyword evidence="4" id="KW-0813">Transport</keyword>
<evidence type="ECO:0000256" key="4">
    <source>
        <dbReference type="ARBA" id="ARBA00022927"/>
    </source>
</evidence>
<evidence type="ECO:0000313" key="6">
    <source>
        <dbReference type="EMBL" id="MBD1599387.1"/>
    </source>
</evidence>
<accession>A0ABR7Z1V7</accession>
<dbReference type="InterPro" id="IPR006311">
    <property type="entry name" value="TAT_signal"/>
</dbReference>
<sequence length="528" mass="57376">MTDNNIANERLDERRRNVLKAAAALAGVAAFGGMPSAWGAPAEAPAVDTDTLVIGLDKGFVNLNGVVAGTGDSDRYTLQVFDRLYGFDAQGTLQPSLATAYEIAADGLSYTYRLRPGVKFHHGGVVSADDVKFTMEFALDPANKSARRAFFAPYVERVDVLDAGTVCFRLRKPDGAFHNKLAGYLPIIPRNYGSPLPALEFFARSPVSAGAYRVVKLSADGNLLELERFEDYWGPKPAIKRIVFRAIKDASNRVNALLAGEIDLIVGVPAQDFARLNATDNFVAVANPVAAPLFVRPYTSDPQLPLANVQVRQALNYALDKDAIIKTVLQGIGEPLASGISRYYPYGADATLEPYPYSPAKARELLAAAGFAKGFTTKLLISSDNPKEVAEAVAAYWSQVGVQAQIQVVDYATWVLWNDTRRTTPMTVQQVANAIYDPSHPVGGLFVKAGAWSDYSHPEVEALFAEASHTADSAGRGALFQRISRILHDDAAAIFISEIHRVYGRKKNLQWAPTRGTAALRLNEARWV</sequence>
<dbReference type="InterPro" id="IPR039424">
    <property type="entry name" value="SBP_5"/>
</dbReference>
<feature type="domain" description="Solute-binding protein family 5" evidence="5">
    <location>
        <begin position="93"/>
        <end position="446"/>
    </location>
</feature>
<reference evidence="6 7" key="1">
    <citation type="journal article" date="2020" name="Insects">
        <title>Bacteria Belonging to Pseudomonas typographi sp. nov. from the Bark Beetle Ips typographus Have Genomic Potential to Aid in the Host Ecology.</title>
        <authorList>
            <person name="Peral-Aranega E."/>
            <person name="Saati-Santamaria Z."/>
            <person name="Kolarik M."/>
            <person name="Rivas R."/>
            <person name="Garcia-Fraile P."/>
        </authorList>
    </citation>
    <scope>NUCLEOTIDE SEQUENCE [LARGE SCALE GENOMIC DNA]</scope>
    <source>
        <strain evidence="6 7">CA3A</strain>
    </source>
</reference>
<proteinExistence type="inferred from homology"/>
<dbReference type="CDD" id="cd00995">
    <property type="entry name" value="PBP2_NikA_DppA_OppA_like"/>
    <property type="match status" value="1"/>
</dbReference>
<name>A0ABR7Z1V7_9PSED</name>
<dbReference type="PROSITE" id="PS51318">
    <property type="entry name" value="TAT"/>
    <property type="match status" value="1"/>
</dbReference>
<comment type="similarity">
    <text evidence="1">Belongs to the bacterial solute-binding protein 5 family.</text>
</comment>
<keyword evidence="2" id="KW-0732">Signal</keyword>
<comment type="caution">
    <text evidence="6">The sequence shown here is derived from an EMBL/GenBank/DDBJ whole genome shotgun (WGS) entry which is preliminary data.</text>
</comment>
<dbReference type="PIRSF" id="PIRSF002741">
    <property type="entry name" value="MppA"/>
    <property type="match status" value="1"/>
</dbReference>
<protein>
    <submittedName>
        <fullName evidence="6">ABC transporter substrate-binding protein</fullName>
    </submittedName>
</protein>
<keyword evidence="3" id="KW-0571">Peptide transport</keyword>
<dbReference type="InterPro" id="IPR030678">
    <property type="entry name" value="Peptide/Ni-bd"/>
</dbReference>
<dbReference type="Gene3D" id="3.10.105.10">
    <property type="entry name" value="Dipeptide-binding Protein, Domain 3"/>
    <property type="match status" value="1"/>
</dbReference>
<dbReference type="InterPro" id="IPR000914">
    <property type="entry name" value="SBP_5_dom"/>
</dbReference>
<evidence type="ECO:0000256" key="1">
    <source>
        <dbReference type="ARBA" id="ARBA00005695"/>
    </source>
</evidence>
<evidence type="ECO:0000256" key="3">
    <source>
        <dbReference type="ARBA" id="ARBA00022856"/>
    </source>
</evidence>
<organism evidence="6 7">
    <name type="scientific">Pseudomonas typographi</name>
    <dbReference type="NCBI Taxonomy" id="2715964"/>
    <lineage>
        <taxon>Bacteria</taxon>
        <taxon>Pseudomonadati</taxon>
        <taxon>Pseudomonadota</taxon>
        <taxon>Gammaproteobacteria</taxon>
        <taxon>Pseudomonadales</taxon>
        <taxon>Pseudomonadaceae</taxon>
        <taxon>Pseudomonas</taxon>
    </lineage>
</organism>
<evidence type="ECO:0000256" key="2">
    <source>
        <dbReference type="ARBA" id="ARBA00022729"/>
    </source>
</evidence>
<dbReference type="Pfam" id="PF00496">
    <property type="entry name" value="SBP_bac_5"/>
    <property type="match status" value="1"/>
</dbReference>
<evidence type="ECO:0000259" key="5">
    <source>
        <dbReference type="Pfam" id="PF00496"/>
    </source>
</evidence>
<dbReference type="Gene3D" id="3.40.190.10">
    <property type="entry name" value="Periplasmic binding protein-like II"/>
    <property type="match status" value="1"/>
</dbReference>
<dbReference type="SUPFAM" id="SSF53850">
    <property type="entry name" value="Periplasmic binding protein-like II"/>
    <property type="match status" value="1"/>
</dbReference>
<dbReference type="EMBL" id="JAAOCA010000013">
    <property type="protein sequence ID" value="MBD1599387.1"/>
    <property type="molecule type" value="Genomic_DNA"/>
</dbReference>
<gene>
    <name evidence="6" type="ORF">HAQ05_11815</name>
</gene>
<dbReference type="RefSeq" id="WP_190420716.1">
    <property type="nucleotide sequence ID" value="NZ_JAAOCA010000013.1"/>
</dbReference>
<dbReference type="PANTHER" id="PTHR30290">
    <property type="entry name" value="PERIPLASMIC BINDING COMPONENT OF ABC TRANSPORTER"/>
    <property type="match status" value="1"/>
</dbReference>
<dbReference type="PANTHER" id="PTHR30290:SF38">
    <property type="entry name" value="D,D-DIPEPTIDE-BINDING PERIPLASMIC PROTEIN DDPA-RELATED"/>
    <property type="match status" value="1"/>
</dbReference>